<organism evidence="2 3">
    <name type="scientific">bacterium (Candidatus Blackallbacteria) CG17_big_fil_post_rev_8_21_14_2_50_48_46</name>
    <dbReference type="NCBI Taxonomy" id="2014261"/>
    <lineage>
        <taxon>Bacteria</taxon>
        <taxon>Candidatus Blackallbacteria</taxon>
    </lineage>
</organism>
<comment type="caution">
    <text evidence="2">The sequence shown here is derived from an EMBL/GenBank/DDBJ whole genome shotgun (WGS) entry which is preliminary data.</text>
</comment>
<evidence type="ECO:0000259" key="1">
    <source>
        <dbReference type="PROSITE" id="PS51186"/>
    </source>
</evidence>
<dbReference type="AlphaFoldDB" id="A0A2M7G0S5"/>
<evidence type="ECO:0000313" key="3">
    <source>
        <dbReference type="Proteomes" id="UP000231019"/>
    </source>
</evidence>
<dbReference type="InterPro" id="IPR000182">
    <property type="entry name" value="GNAT_dom"/>
</dbReference>
<dbReference type="Gene3D" id="3.40.630.30">
    <property type="match status" value="1"/>
</dbReference>
<dbReference type="CDD" id="cd04301">
    <property type="entry name" value="NAT_SF"/>
    <property type="match status" value="1"/>
</dbReference>
<dbReference type="InterPro" id="IPR016181">
    <property type="entry name" value="Acyl_CoA_acyltransferase"/>
</dbReference>
<dbReference type="GO" id="GO:0016747">
    <property type="term" value="F:acyltransferase activity, transferring groups other than amino-acyl groups"/>
    <property type="evidence" value="ECO:0007669"/>
    <property type="project" value="InterPro"/>
</dbReference>
<proteinExistence type="predicted"/>
<dbReference type="PROSITE" id="PS51186">
    <property type="entry name" value="GNAT"/>
    <property type="match status" value="1"/>
</dbReference>
<reference evidence="2 3" key="1">
    <citation type="submission" date="2017-09" db="EMBL/GenBank/DDBJ databases">
        <title>Depth-based differentiation of microbial function through sediment-hosted aquifers and enrichment of novel symbionts in the deep terrestrial subsurface.</title>
        <authorList>
            <person name="Probst A.J."/>
            <person name="Ladd B."/>
            <person name="Jarett J.K."/>
            <person name="Geller-Mcgrath D.E."/>
            <person name="Sieber C.M."/>
            <person name="Emerson J.B."/>
            <person name="Anantharaman K."/>
            <person name="Thomas B.C."/>
            <person name="Malmstrom R."/>
            <person name="Stieglmeier M."/>
            <person name="Klingl A."/>
            <person name="Woyke T."/>
            <person name="Ryan C.M."/>
            <person name="Banfield J.F."/>
        </authorList>
    </citation>
    <scope>NUCLEOTIDE SEQUENCE [LARGE SCALE GENOMIC DNA]</scope>
    <source>
        <strain evidence="2">CG17_big_fil_post_rev_8_21_14_2_50_48_46</strain>
    </source>
</reference>
<dbReference type="SUPFAM" id="SSF55729">
    <property type="entry name" value="Acyl-CoA N-acyltransferases (Nat)"/>
    <property type="match status" value="1"/>
</dbReference>
<dbReference type="Pfam" id="PF00583">
    <property type="entry name" value="Acetyltransf_1"/>
    <property type="match status" value="1"/>
</dbReference>
<dbReference type="Proteomes" id="UP000231019">
    <property type="component" value="Unassembled WGS sequence"/>
</dbReference>
<protein>
    <recommendedName>
        <fullName evidence="1">N-acetyltransferase domain-containing protein</fullName>
    </recommendedName>
</protein>
<feature type="domain" description="N-acetyltransferase" evidence="1">
    <location>
        <begin position="1"/>
        <end position="145"/>
    </location>
</feature>
<dbReference type="EMBL" id="PFFQ01000054">
    <property type="protein sequence ID" value="PIW15085.1"/>
    <property type="molecule type" value="Genomic_DNA"/>
</dbReference>
<name>A0A2M7G0S5_9BACT</name>
<evidence type="ECO:0000313" key="2">
    <source>
        <dbReference type="EMBL" id="PIW15085.1"/>
    </source>
</evidence>
<gene>
    <name evidence="2" type="ORF">COW36_19375</name>
</gene>
<sequence length="151" mass="17334">MGNFQENFFWSGLKSYPLEPEVFQTWQIDPDIQAFLGQIQGETVVYAEWMLNPDLGELEIMRLIVAPEHRGKGVGKAFLQSLLKQVSELEASFPYRAAYARIFPQNDAAQRCFSGAGFDRVSPEREAHFNQWDSVDFVWLEHFLQVEAIAS</sequence>
<accession>A0A2M7G0S5</accession>